<dbReference type="EMBL" id="JAAAUY010000468">
    <property type="protein sequence ID" value="KAF9329516.1"/>
    <property type="molecule type" value="Genomic_DNA"/>
</dbReference>
<evidence type="ECO:0000313" key="1">
    <source>
        <dbReference type="EMBL" id="KAF9329516.1"/>
    </source>
</evidence>
<name>A0A9P5SJV1_9FUNG</name>
<evidence type="ECO:0000313" key="2">
    <source>
        <dbReference type="Proteomes" id="UP000696485"/>
    </source>
</evidence>
<organism evidence="1 2">
    <name type="scientific">Podila minutissima</name>
    <dbReference type="NCBI Taxonomy" id="64525"/>
    <lineage>
        <taxon>Eukaryota</taxon>
        <taxon>Fungi</taxon>
        <taxon>Fungi incertae sedis</taxon>
        <taxon>Mucoromycota</taxon>
        <taxon>Mortierellomycotina</taxon>
        <taxon>Mortierellomycetes</taxon>
        <taxon>Mortierellales</taxon>
        <taxon>Mortierellaceae</taxon>
        <taxon>Podila</taxon>
    </lineage>
</organism>
<accession>A0A9P5SJV1</accession>
<dbReference type="AlphaFoldDB" id="A0A9P5SJV1"/>
<dbReference type="Proteomes" id="UP000696485">
    <property type="component" value="Unassembled WGS sequence"/>
</dbReference>
<reference evidence="1" key="1">
    <citation type="journal article" date="2020" name="Fungal Divers.">
        <title>Resolving the Mortierellaceae phylogeny through synthesis of multi-gene phylogenetics and phylogenomics.</title>
        <authorList>
            <person name="Vandepol N."/>
            <person name="Liber J."/>
            <person name="Desiro A."/>
            <person name="Na H."/>
            <person name="Kennedy M."/>
            <person name="Barry K."/>
            <person name="Grigoriev I.V."/>
            <person name="Miller A.N."/>
            <person name="O'Donnell K."/>
            <person name="Stajich J.E."/>
            <person name="Bonito G."/>
        </authorList>
    </citation>
    <scope>NUCLEOTIDE SEQUENCE</scope>
    <source>
        <strain evidence="1">NVP1</strain>
    </source>
</reference>
<sequence length="156" mass="17040">MISISRAMSATGSFFGMKKKTKARKSLAINIPVPAQARVDLAVSPPSTPPMLSASSSLSTSSFESLPEPTPYAAAMVSPVLPAKKMFVAEKPKRLSQEYFFPDQKSFECVVPAVTSAKSVYLKDHPVVEGQFAEYDRLYNADSIQTVDGRFMVRLL</sequence>
<gene>
    <name evidence="1" type="ORF">BG006_007406</name>
</gene>
<keyword evidence="2" id="KW-1185">Reference proteome</keyword>
<proteinExistence type="predicted"/>
<comment type="caution">
    <text evidence="1">The sequence shown here is derived from an EMBL/GenBank/DDBJ whole genome shotgun (WGS) entry which is preliminary data.</text>
</comment>
<protein>
    <submittedName>
        <fullName evidence="1">Uncharacterized protein</fullName>
    </submittedName>
</protein>